<evidence type="ECO:0000256" key="1">
    <source>
        <dbReference type="ARBA" id="ARBA00004442"/>
    </source>
</evidence>
<evidence type="ECO:0000256" key="5">
    <source>
        <dbReference type="ARBA" id="ARBA00022692"/>
    </source>
</evidence>
<evidence type="ECO:0000256" key="4">
    <source>
        <dbReference type="ARBA" id="ARBA00022452"/>
    </source>
</evidence>
<dbReference type="AlphaFoldDB" id="C9Y8W1"/>
<dbReference type="Pfam" id="PF02321">
    <property type="entry name" value="OEP"/>
    <property type="match status" value="1"/>
</dbReference>
<accession>C9Y8W1</accession>
<keyword evidence="8" id="KW-0175">Coiled coil</keyword>
<evidence type="ECO:0000256" key="7">
    <source>
        <dbReference type="ARBA" id="ARBA00023237"/>
    </source>
</evidence>
<dbReference type="InterPro" id="IPR051906">
    <property type="entry name" value="TolC-like"/>
</dbReference>
<dbReference type="GO" id="GO:0008483">
    <property type="term" value="F:transaminase activity"/>
    <property type="evidence" value="ECO:0007669"/>
    <property type="project" value="UniProtKB-KW"/>
</dbReference>
<organism evidence="9">
    <name type="scientific">Curvibacter symbiont subsp. Hydra magnipapillata</name>
    <dbReference type="NCBI Taxonomy" id="667019"/>
    <lineage>
        <taxon>Bacteria</taxon>
        <taxon>Pseudomonadati</taxon>
        <taxon>Pseudomonadota</taxon>
        <taxon>Betaproteobacteria</taxon>
        <taxon>Burkholderiales</taxon>
        <taxon>Comamonadaceae</taxon>
        <taxon>Curvibacter</taxon>
    </lineage>
</organism>
<dbReference type="PANTHER" id="PTHR30026">
    <property type="entry name" value="OUTER MEMBRANE PROTEIN TOLC"/>
    <property type="match status" value="1"/>
</dbReference>
<gene>
    <name evidence="9" type="ORF">Csp_A05620</name>
</gene>
<dbReference type="SUPFAM" id="SSF56954">
    <property type="entry name" value="Outer membrane efflux proteins (OEP)"/>
    <property type="match status" value="1"/>
</dbReference>
<keyword evidence="4" id="KW-1134">Transmembrane beta strand</keyword>
<comment type="similarity">
    <text evidence="2">Belongs to the outer membrane factor (OMF) (TC 1.B.17) family.</text>
</comment>
<dbReference type="GO" id="GO:0015562">
    <property type="term" value="F:efflux transmembrane transporter activity"/>
    <property type="evidence" value="ECO:0007669"/>
    <property type="project" value="InterPro"/>
</dbReference>
<keyword evidence="6" id="KW-0472">Membrane</keyword>
<evidence type="ECO:0000256" key="6">
    <source>
        <dbReference type="ARBA" id="ARBA00023136"/>
    </source>
</evidence>
<feature type="coiled-coil region" evidence="8">
    <location>
        <begin position="278"/>
        <end position="305"/>
    </location>
</feature>
<dbReference type="GO" id="GO:0015288">
    <property type="term" value="F:porin activity"/>
    <property type="evidence" value="ECO:0007669"/>
    <property type="project" value="TreeGrafter"/>
</dbReference>
<dbReference type="PANTHER" id="PTHR30026:SF22">
    <property type="entry name" value="OUTER MEMBRANE EFFLUX PROTEIN"/>
    <property type="match status" value="1"/>
</dbReference>
<name>C9Y8W1_CURXX</name>
<sequence length="394" mass="44093">MLIEAMSRNPSIQAAKGQVRAANFDKEGARWQYFPTPSIGVEQSSSESKLANNLTSFARLQQPIWTGGKLDAQLDRTTAQELVSLSALDEQRLNLVLNWIGLWGEVQGAEWRISAYRESERQHLEYVQKVTRRANEGQSAASDVQLSQFRLSSVQADLTQAMSQKQIALSKLKRIWGDTWPDNVNIEGPDVQSRVVEWTPVSPQEWIEAVYKSHPSIRKAHATEQLLAADLKVAKSKAYPDIYLRAEITDGNISGTNRLMYLGMSSSLGAGLSTFSGISAAQTKLDTAKDELEILKRSLADQIQLDIEAVAMQSRRIESIESSLIESEKYLESSERQFASGRKNWQELMNTARERSSTLVQLADSKTQVWIAMQRLTVQSRGVDAYLGVLKARE</sequence>
<evidence type="ECO:0000256" key="3">
    <source>
        <dbReference type="ARBA" id="ARBA00022448"/>
    </source>
</evidence>
<evidence type="ECO:0000313" key="9">
    <source>
        <dbReference type="EMBL" id="CBA28106.1"/>
    </source>
</evidence>
<dbReference type="InterPro" id="IPR003423">
    <property type="entry name" value="OMP_efflux"/>
</dbReference>
<comment type="subcellular location">
    <subcellularLocation>
        <location evidence="1">Cell outer membrane</location>
    </subcellularLocation>
</comment>
<keyword evidence="9" id="KW-0032">Aminotransferase</keyword>
<keyword evidence="7" id="KW-0998">Cell outer membrane</keyword>
<protein>
    <recommendedName>
        <fullName evidence="10">Outer membrane efflux protein</fullName>
    </recommendedName>
</protein>
<dbReference type="GO" id="GO:0009279">
    <property type="term" value="C:cell outer membrane"/>
    <property type="evidence" value="ECO:0007669"/>
    <property type="project" value="UniProtKB-SubCell"/>
</dbReference>
<evidence type="ECO:0000256" key="8">
    <source>
        <dbReference type="SAM" id="Coils"/>
    </source>
</evidence>
<evidence type="ECO:0000256" key="2">
    <source>
        <dbReference type="ARBA" id="ARBA00007613"/>
    </source>
</evidence>
<dbReference type="GO" id="GO:1990281">
    <property type="term" value="C:efflux pump complex"/>
    <property type="evidence" value="ECO:0007669"/>
    <property type="project" value="TreeGrafter"/>
</dbReference>
<proteinExistence type="inferred from homology"/>
<keyword evidence="9" id="KW-0808">Transferase</keyword>
<keyword evidence="3" id="KW-0813">Transport</keyword>
<reference evidence="9" key="1">
    <citation type="journal article" date="2010" name="Nature">
        <title>The dynamic genome of Hydra.</title>
        <authorList>
            <person name="Chapman J.A."/>
            <person name="Kirkness E.F."/>
            <person name="Simakov O."/>
            <person name="Hampson S.E."/>
            <person name="Mitros T."/>
            <person name="Weinmaier T."/>
            <person name="Rattei T."/>
            <person name="Balasubramanian P.G."/>
            <person name="Borman J."/>
            <person name="Busam D."/>
            <person name="Disbennett K."/>
            <person name="Pfannkoch C."/>
            <person name="Sumin N."/>
            <person name="Sutton G."/>
            <person name="Viswanathan L."/>
            <person name="Walenz B."/>
            <person name="Goodstein D.M."/>
            <person name="Hellsten U."/>
            <person name="Kawashima T."/>
            <person name="Prochnik S.E."/>
            <person name="Putnam N.H."/>
            <person name="Shu S."/>
            <person name="Blumberg B."/>
            <person name="Dana C.E."/>
            <person name="Gee L."/>
            <person name="Kibler D.F."/>
            <person name="Law L."/>
            <person name="Lindgens D."/>
            <person name="Martinez D.E."/>
            <person name="Peng J."/>
            <person name="Wigge P.A."/>
            <person name="Bertulat B."/>
            <person name="Guder C."/>
            <person name="Nakamura Y."/>
            <person name="Ozbek S."/>
            <person name="Watanabe H."/>
            <person name="Khalturin K."/>
            <person name="Hemmrich G."/>
            <person name="Franke A."/>
            <person name="Augustin R."/>
            <person name="Fraune S."/>
            <person name="Hayakawa E."/>
            <person name="Hayakawa S."/>
            <person name="Hirose M."/>
            <person name="Hwang J."/>
            <person name="Ikeo K."/>
            <person name="Nishimiya-Fujisawa C."/>
            <person name="Ogura A."/>
            <person name="Takahashi T."/>
            <person name="Steinmetz P.R."/>
            <person name="Zhang X."/>
            <person name="Aufschnaiter R."/>
            <person name="Eder M.K."/>
            <person name="Gorny A.K."/>
            <person name="Salvenmoser W."/>
            <person name="Heimberg A.M."/>
            <person name="Wheeler B.M."/>
            <person name="Peterson K.J."/>
            <person name="Boettger A."/>
            <person name="Tischler P."/>
            <person name="Wolf A."/>
            <person name="Gojobori T."/>
            <person name="Remington K.A."/>
            <person name="Strausberg R.L."/>
            <person name="Venter J."/>
            <person name="Technau U."/>
            <person name="Hobmayer B."/>
            <person name="Bosch T.C."/>
            <person name="Holstein T.W."/>
            <person name="Fujisawa T."/>
            <person name="Bode H.R."/>
            <person name="David C.N."/>
            <person name="Rokhsar D.S."/>
            <person name="Steele R.E."/>
        </authorList>
    </citation>
    <scope>NUCLEOTIDE SEQUENCE</scope>
</reference>
<dbReference type="EMBL" id="FN543104">
    <property type="protein sequence ID" value="CBA28106.1"/>
    <property type="molecule type" value="Genomic_DNA"/>
</dbReference>
<dbReference type="Gene3D" id="1.20.1600.10">
    <property type="entry name" value="Outer membrane efflux proteins (OEP)"/>
    <property type="match status" value="1"/>
</dbReference>
<keyword evidence="5" id="KW-0812">Transmembrane</keyword>
<evidence type="ECO:0008006" key="10">
    <source>
        <dbReference type="Google" id="ProtNLM"/>
    </source>
</evidence>